<comment type="caution">
    <text evidence="5">The sequence shown here is derived from an EMBL/GenBank/DDBJ whole genome shotgun (WGS) entry which is preliminary data.</text>
</comment>
<accession>A0A370I1M0</accession>
<dbReference type="Gene3D" id="3.40.47.10">
    <property type="match status" value="1"/>
</dbReference>
<comment type="pathway">
    <text evidence="1">Lipid metabolism; fatty acid biosynthesis.</text>
</comment>
<dbReference type="PANTHER" id="PTHR11877">
    <property type="entry name" value="HYDROXYMETHYLGLUTARYL-COA SYNTHASE"/>
    <property type="match status" value="1"/>
</dbReference>
<dbReference type="SUPFAM" id="SSF53901">
    <property type="entry name" value="Thiolase-like"/>
    <property type="match status" value="1"/>
</dbReference>
<evidence type="ECO:0000313" key="6">
    <source>
        <dbReference type="Proteomes" id="UP000254869"/>
    </source>
</evidence>
<evidence type="ECO:0000256" key="1">
    <source>
        <dbReference type="ARBA" id="ARBA00005194"/>
    </source>
</evidence>
<dbReference type="InterPro" id="IPR011141">
    <property type="entry name" value="Polyketide_synthase_type-III"/>
</dbReference>
<dbReference type="PANTHER" id="PTHR11877:SF46">
    <property type="entry name" value="TYPE III POLYKETIDE SYNTHASE A"/>
    <property type="match status" value="1"/>
</dbReference>
<dbReference type="GO" id="GO:0030639">
    <property type="term" value="P:polyketide biosynthetic process"/>
    <property type="evidence" value="ECO:0007669"/>
    <property type="project" value="TreeGrafter"/>
</dbReference>
<proteinExistence type="predicted"/>
<keyword evidence="3" id="KW-0808">Transferase</keyword>
<dbReference type="Proteomes" id="UP000254869">
    <property type="component" value="Unassembled WGS sequence"/>
</dbReference>
<reference evidence="5 6" key="1">
    <citation type="submission" date="2018-07" db="EMBL/GenBank/DDBJ databases">
        <title>Genomic Encyclopedia of Type Strains, Phase IV (KMG-IV): sequencing the most valuable type-strain genomes for metagenomic binning, comparative biology and taxonomic classification.</title>
        <authorList>
            <person name="Goeker M."/>
        </authorList>
    </citation>
    <scope>NUCLEOTIDE SEQUENCE [LARGE SCALE GENOMIC DNA]</scope>
    <source>
        <strain evidence="5 6">DSM 44290</strain>
    </source>
</reference>
<comment type="subunit">
    <text evidence="2">Homodimer.</text>
</comment>
<feature type="domain" description="Chalcone/stilbene synthase N-terminal" evidence="4">
    <location>
        <begin position="19"/>
        <end position="156"/>
    </location>
</feature>
<gene>
    <name evidence="5" type="ORF">DFR76_1071</name>
</gene>
<evidence type="ECO:0000256" key="2">
    <source>
        <dbReference type="ARBA" id="ARBA00011738"/>
    </source>
</evidence>
<dbReference type="GO" id="GO:0016747">
    <property type="term" value="F:acyltransferase activity, transferring groups other than amino-acyl groups"/>
    <property type="evidence" value="ECO:0007669"/>
    <property type="project" value="InterPro"/>
</dbReference>
<dbReference type="InterPro" id="IPR001099">
    <property type="entry name" value="Chalcone/stilbene_synt_N"/>
</dbReference>
<evidence type="ECO:0000313" key="5">
    <source>
        <dbReference type="EMBL" id="RDI64626.1"/>
    </source>
</evidence>
<name>A0A370I1M0_9NOCA</name>
<keyword evidence="6" id="KW-1185">Reference proteome</keyword>
<dbReference type="AlphaFoldDB" id="A0A370I1M0"/>
<evidence type="ECO:0000256" key="3">
    <source>
        <dbReference type="ARBA" id="ARBA00022679"/>
    </source>
</evidence>
<dbReference type="Pfam" id="PF00195">
    <property type="entry name" value="Chal_sti_synt_N"/>
    <property type="match status" value="1"/>
</dbReference>
<dbReference type="InterPro" id="IPR016039">
    <property type="entry name" value="Thiolase-like"/>
</dbReference>
<protein>
    <submittedName>
        <fullName evidence="5">Chalcone and stilbene synthase-like protein</fullName>
    </submittedName>
</protein>
<dbReference type="UniPathway" id="UPA00094"/>
<dbReference type="EMBL" id="QQBC01000007">
    <property type="protein sequence ID" value="RDI64626.1"/>
    <property type="molecule type" value="Genomic_DNA"/>
</dbReference>
<organism evidence="5 6">
    <name type="scientific">Nocardia pseudobrasiliensis</name>
    <dbReference type="NCBI Taxonomy" id="45979"/>
    <lineage>
        <taxon>Bacteria</taxon>
        <taxon>Bacillati</taxon>
        <taxon>Actinomycetota</taxon>
        <taxon>Actinomycetes</taxon>
        <taxon>Mycobacteriales</taxon>
        <taxon>Nocardiaceae</taxon>
        <taxon>Nocardia</taxon>
    </lineage>
</organism>
<evidence type="ECO:0000259" key="4">
    <source>
        <dbReference type="Pfam" id="PF00195"/>
    </source>
</evidence>
<sequence length="160" mass="17446">MALTSPTIPVTVHRPSIQLPEHIIPQEDIIAALRDHFTDAPDLERGLELMRHAGVTTRRFVVPLERLLATEPFGVRNGRYSREAVRLGTLAARQALTDARIDAHEVDYLVVVSCTGYMLPGPDAYIAQELGCRPNIRRTPIQQLGCAGGAAARGIVKSCG</sequence>
<dbReference type="GO" id="GO:0006633">
    <property type="term" value="P:fatty acid biosynthetic process"/>
    <property type="evidence" value="ECO:0007669"/>
    <property type="project" value="UniProtKB-UniPathway"/>
</dbReference>